<evidence type="ECO:0000313" key="3">
    <source>
        <dbReference type="Proteomes" id="UP000443353"/>
    </source>
</evidence>
<feature type="signal peptide" evidence="1">
    <location>
        <begin position="1"/>
        <end position="21"/>
    </location>
</feature>
<comment type="caution">
    <text evidence="2">The sequence shown here is derived from an EMBL/GenBank/DDBJ whole genome shotgun (WGS) entry which is preliminary data.</text>
</comment>
<dbReference type="AlphaFoldDB" id="A0A7X3FVK5"/>
<organism evidence="2 3">
    <name type="scientific">Massilia cellulosiltytica</name>
    <dbReference type="NCBI Taxonomy" id="2683234"/>
    <lineage>
        <taxon>Bacteria</taxon>
        <taxon>Pseudomonadati</taxon>
        <taxon>Pseudomonadota</taxon>
        <taxon>Betaproteobacteria</taxon>
        <taxon>Burkholderiales</taxon>
        <taxon>Oxalobacteraceae</taxon>
        <taxon>Telluria group</taxon>
        <taxon>Massilia</taxon>
    </lineage>
</organism>
<proteinExistence type="predicted"/>
<dbReference type="Proteomes" id="UP000443353">
    <property type="component" value="Unassembled WGS sequence"/>
</dbReference>
<dbReference type="Pfam" id="PF09694">
    <property type="entry name" value="Gcw_chp"/>
    <property type="match status" value="1"/>
</dbReference>
<evidence type="ECO:0000256" key="1">
    <source>
        <dbReference type="SAM" id="SignalP"/>
    </source>
</evidence>
<dbReference type="EMBL" id="WSES01000001">
    <property type="protein sequence ID" value="MVW58675.1"/>
    <property type="molecule type" value="Genomic_DNA"/>
</dbReference>
<accession>A0A7X3FVK5</accession>
<name>A0A7X3FVK5_9BURK</name>
<gene>
    <name evidence="2" type="ORF">GPY61_01885</name>
</gene>
<sequence length="289" mass="30875">MYDKKIALAIATLLLAGTAQADDAPAFTGHVDLVSKYILRGVSSTYGPGLPGLGNAGADAPESDQPALQWGVDWNDPSGFFLGYWASQINYSYKRLGESYADRSIADFQHKKSIENDFYGGYNGKVGDIGYTVGLTGYYYVNGEHANAFETKLGASYGPFSVTAQTLLKDVVWGNRGDTYWTLAASQPLPHDITLSATLGFYTYHKEGRYLGTVDTLTGTRCAAGTSFIVNGCFAGGAPSSGGWRHLTVGFTQPLGAGFTWGLQGLLGGDNRYGVKQGNRLLATLGYAF</sequence>
<dbReference type="NCBIfam" id="TIGR02001">
    <property type="entry name" value="gcw_chp"/>
    <property type="match status" value="1"/>
</dbReference>
<feature type="chain" id="PRO_5031113244" evidence="1">
    <location>
        <begin position="22"/>
        <end position="289"/>
    </location>
</feature>
<keyword evidence="1" id="KW-0732">Signal</keyword>
<reference evidence="2 3" key="1">
    <citation type="submission" date="2019-12" db="EMBL/GenBank/DDBJ databases">
        <authorList>
            <person name="Li C."/>
            <person name="Zhao J."/>
        </authorList>
    </citation>
    <scope>NUCLEOTIDE SEQUENCE [LARGE SCALE GENOMIC DNA]</scope>
    <source>
        <strain evidence="2 3">NEAU-DD11</strain>
    </source>
</reference>
<protein>
    <submittedName>
        <fullName evidence="2">Uncharacterized protein</fullName>
    </submittedName>
</protein>
<dbReference type="InterPro" id="IPR010239">
    <property type="entry name" value="CHP02001"/>
</dbReference>
<dbReference type="RefSeq" id="WP_056128527.1">
    <property type="nucleotide sequence ID" value="NZ_WSES01000001.1"/>
</dbReference>
<evidence type="ECO:0000313" key="2">
    <source>
        <dbReference type="EMBL" id="MVW58675.1"/>
    </source>
</evidence>
<keyword evidence="3" id="KW-1185">Reference proteome</keyword>